<evidence type="ECO:0000313" key="1">
    <source>
        <dbReference type="EMBL" id="AYA35836.1"/>
    </source>
</evidence>
<dbReference type="RefSeq" id="WP_119443425.1">
    <property type="nucleotide sequence ID" value="NZ_CP032317.1"/>
</dbReference>
<name>A0A3B7R838_9BACT</name>
<reference evidence="1 2" key="1">
    <citation type="submission" date="2018-09" db="EMBL/GenBank/DDBJ databases">
        <title>Hymenobacter medium sp. nov., isolated from R2A medium.</title>
        <authorList>
            <person name="Yingchao G."/>
        </authorList>
    </citation>
    <scope>NUCLEOTIDE SEQUENCE [LARGE SCALE GENOMIC DNA]</scope>
    <source>
        <strain evidence="2">sh-6</strain>
    </source>
</reference>
<keyword evidence="2" id="KW-1185">Reference proteome</keyword>
<evidence type="ECO:0000313" key="2">
    <source>
        <dbReference type="Proteomes" id="UP000262802"/>
    </source>
</evidence>
<organism evidence="1 2">
    <name type="scientific">Hymenobacter oligotrophus</name>
    <dbReference type="NCBI Taxonomy" id="2319843"/>
    <lineage>
        <taxon>Bacteria</taxon>
        <taxon>Pseudomonadati</taxon>
        <taxon>Bacteroidota</taxon>
        <taxon>Cytophagia</taxon>
        <taxon>Cytophagales</taxon>
        <taxon>Hymenobacteraceae</taxon>
        <taxon>Hymenobacter</taxon>
    </lineage>
</organism>
<dbReference type="OrthoDB" id="9961947at2"/>
<protein>
    <recommendedName>
        <fullName evidence="3">Lipoprotein</fullName>
    </recommendedName>
</protein>
<dbReference type="EMBL" id="CP032317">
    <property type="protein sequence ID" value="AYA35836.1"/>
    <property type="molecule type" value="Genomic_DNA"/>
</dbReference>
<proteinExistence type="predicted"/>
<dbReference type="PROSITE" id="PS51257">
    <property type="entry name" value="PROKAR_LIPOPROTEIN"/>
    <property type="match status" value="1"/>
</dbReference>
<accession>A0A3B7R838</accession>
<sequence length="228" mass="25389">MHKFGIFALAALLFSGCTSEEKRSLVQKLANRYKATVSIQTGINKTSRKDDYDGRYVAALIKNPQGMTPEKLGDLRFPATACAHELFQLYERGGTGGYDYYQVAFQIGNETHKFTFPASDMPVYSAELAKLHRVLRSLTTSDYNPALFDNQYIKADSKKFHRLLQGTDTTKAALLGFITSQKDGQKFVAAKYFLQKDSITLHLTLVTKVGKTTHPVVGATIGAQRITY</sequence>
<dbReference type="KEGG" id="hyh:D3Y59_01500"/>
<dbReference type="AlphaFoldDB" id="A0A3B7R838"/>
<gene>
    <name evidence="1" type="ORF">D3Y59_01500</name>
</gene>
<dbReference type="Proteomes" id="UP000262802">
    <property type="component" value="Chromosome"/>
</dbReference>
<evidence type="ECO:0008006" key="3">
    <source>
        <dbReference type="Google" id="ProtNLM"/>
    </source>
</evidence>